<keyword evidence="3" id="KW-1185">Reference proteome</keyword>
<dbReference type="SUPFAM" id="SSF53756">
    <property type="entry name" value="UDP-Glycosyltransferase/glycogen phosphorylase"/>
    <property type="match status" value="1"/>
</dbReference>
<feature type="domain" description="Glycosyl transferase family 1" evidence="1">
    <location>
        <begin position="33"/>
        <end position="121"/>
    </location>
</feature>
<accession>A0ABS2G6H4</accession>
<proteinExistence type="predicted"/>
<name>A0ABS2G6H4_FUSMR</name>
<evidence type="ECO:0000313" key="3">
    <source>
        <dbReference type="Proteomes" id="UP000728968"/>
    </source>
</evidence>
<comment type="caution">
    <text evidence="2">The sequence shown here is derived from an EMBL/GenBank/DDBJ whole genome shotgun (WGS) entry which is preliminary data.</text>
</comment>
<dbReference type="Proteomes" id="UP000728968">
    <property type="component" value="Unassembled WGS sequence"/>
</dbReference>
<evidence type="ECO:0000259" key="1">
    <source>
        <dbReference type="Pfam" id="PF00534"/>
    </source>
</evidence>
<dbReference type="Gene3D" id="3.40.50.2000">
    <property type="entry name" value="Glycogen Phosphorylase B"/>
    <property type="match status" value="1"/>
</dbReference>
<gene>
    <name evidence="2" type="ORF">H6A04_11920</name>
</gene>
<reference evidence="2 3" key="1">
    <citation type="journal article" date="2021" name="Sci. Rep.">
        <title>The distribution of antibiotic resistance genes in chicken gut microbiota commensals.</title>
        <authorList>
            <person name="Juricova H."/>
            <person name="Matiasovicova J."/>
            <person name="Kubasova T."/>
            <person name="Cejkova D."/>
            <person name="Rychlik I."/>
        </authorList>
    </citation>
    <scope>NUCLEOTIDE SEQUENCE [LARGE SCALE GENOMIC DNA]</scope>
    <source>
        <strain evidence="2 3">An425</strain>
    </source>
</reference>
<dbReference type="Pfam" id="PF00534">
    <property type="entry name" value="Glycos_transf_1"/>
    <property type="match status" value="1"/>
</dbReference>
<dbReference type="InterPro" id="IPR001296">
    <property type="entry name" value="Glyco_trans_1"/>
</dbReference>
<protein>
    <submittedName>
        <fullName evidence="2">Glycosyltransferase</fullName>
    </submittedName>
</protein>
<dbReference type="EMBL" id="JACJLT010000299">
    <property type="protein sequence ID" value="MBM6876333.1"/>
    <property type="molecule type" value="Genomic_DNA"/>
</dbReference>
<sequence length="161" mass="18656">MSESKGGKWIVQLAREVNQKEFIFILIGVKNLKVNFPSNIICLPVIKDQVQLAEYYSLADLFLICSKKENYPTTCLEAQACKTFLLGFDNGGTKETSIYKENIFCNQNYDDLYMSFEKMINLGYKPSLETEEIEKLSKKRMLLEYMELYENINGKISKNNL</sequence>
<evidence type="ECO:0000313" key="2">
    <source>
        <dbReference type="EMBL" id="MBM6876333.1"/>
    </source>
</evidence>
<organism evidence="2 3">
    <name type="scientific">Fusobacterium mortiferum</name>
    <dbReference type="NCBI Taxonomy" id="850"/>
    <lineage>
        <taxon>Bacteria</taxon>
        <taxon>Fusobacteriati</taxon>
        <taxon>Fusobacteriota</taxon>
        <taxon>Fusobacteriia</taxon>
        <taxon>Fusobacteriales</taxon>
        <taxon>Fusobacteriaceae</taxon>
        <taxon>Fusobacterium</taxon>
    </lineage>
</organism>